<evidence type="ECO:0000313" key="7">
    <source>
        <dbReference type="EMBL" id="GAA0355119.1"/>
    </source>
</evidence>
<evidence type="ECO:0000259" key="6">
    <source>
        <dbReference type="Pfam" id="PF00150"/>
    </source>
</evidence>
<organism evidence="7 8">
    <name type="scientific">Streptomyces blastmyceticus</name>
    <dbReference type="NCBI Taxonomy" id="68180"/>
    <lineage>
        <taxon>Bacteria</taxon>
        <taxon>Bacillati</taxon>
        <taxon>Actinomycetota</taxon>
        <taxon>Actinomycetes</taxon>
        <taxon>Kitasatosporales</taxon>
        <taxon>Streptomycetaceae</taxon>
        <taxon>Streptomyces</taxon>
    </lineage>
</organism>
<feature type="region of interest" description="Disordered" evidence="4">
    <location>
        <begin position="18"/>
        <end position="49"/>
    </location>
</feature>
<sequence>MSRRTFVVSAAGAALATPATTARKAPSTTPFTPDRTADTTTPPVLGVPFPGTGDGYWQDGRPSPALHRDLDTLRAYGVGVVRVDVSWHRSQPEDSAPGAGHPYNQRLAGVLDAAAERRIAVLVTLHESPLWTRNGAAPRGPHARFPDDPDTIRPWAKWLAATYGDRVLAWEVWCEPNQPATTGVLAPAERTTRYAALLRACAAGLRSVPDPAPVVLGGPCHTDHRFVRDIYAAGGRDHFDVLALRPRLDGRAPDAWSEEAPGIDRVTNFPAVAEAMRAYRDGDKPVWWTEFGFAPQSAEETPRGLHEPAEATRLLVRSFELARLRYPQVRLAVISTVPWPLRPQLPGLRDYFAAHPGTRPLL</sequence>
<keyword evidence="1 3" id="KW-0378">Hydrolase</keyword>
<protein>
    <recommendedName>
        <fullName evidence="6">Glycoside hydrolase family 5 domain-containing protein</fullName>
    </recommendedName>
</protein>
<keyword evidence="2 3" id="KW-0326">Glycosidase</keyword>
<dbReference type="InterPro" id="IPR001547">
    <property type="entry name" value="Glyco_hydro_5"/>
</dbReference>
<feature type="compositionally biased region" description="Low complexity" evidence="4">
    <location>
        <begin position="18"/>
        <end position="43"/>
    </location>
</feature>
<dbReference type="PANTHER" id="PTHR12631">
    <property type="entry name" value="ALPHA-L-IDURONIDASE"/>
    <property type="match status" value="1"/>
</dbReference>
<comment type="similarity">
    <text evidence="3">Belongs to the glycosyl hydrolase 5 (cellulase A) family.</text>
</comment>
<dbReference type="EMBL" id="BAAABW010000018">
    <property type="protein sequence ID" value="GAA0355119.1"/>
    <property type="molecule type" value="Genomic_DNA"/>
</dbReference>
<feature type="chain" id="PRO_5045666152" description="Glycoside hydrolase family 5 domain-containing protein" evidence="5">
    <location>
        <begin position="25"/>
        <end position="362"/>
    </location>
</feature>
<dbReference type="RefSeq" id="WP_344118772.1">
    <property type="nucleotide sequence ID" value="NZ_BAAABW010000018.1"/>
</dbReference>
<comment type="caution">
    <text evidence="7">The sequence shown here is derived from an EMBL/GenBank/DDBJ whole genome shotgun (WGS) entry which is preliminary data.</text>
</comment>
<keyword evidence="8" id="KW-1185">Reference proteome</keyword>
<evidence type="ECO:0000256" key="4">
    <source>
        <dbReference type="SAM" id="MobiDB-lite"/>
    </source>
</evidence>
<dbReference type="Proteomes" id="UP001500063">
    <property type="component" value="Unassembled WGS sequence"/>
</dbReference>
<keyword evidence="5" id="KW-0732">Signal</keyword>
<evidence type="ECO:0000256" key="1">
    <source>
        <dbReference type="ARBA" id="ARBA00022801"/>
    </source>
</evidence>
<feature type="signal peptide" evidence="5">
    <location>
        <begin position="1"/>
        <end position="24"/>
    </location>
</feature>
<dbReference type="PANTHER" id="PTHR12631:SF10">
    <property type="entry name" value="BETA-XYLOSIDASE-LIKE PROTEIN-RELATED"/>
    <property type="match status" value="1"/>
</dbReference>
<evidence type="ECO:0000313" key="8">
    <source>
        <dbReference type="Proteomes" id="UP001500063"/>
    </source>
</evidence>
<gene>
    <name evidence="7" type="ORF">GCM10010319_35380</name>
</gene>
<dbReference type="SUPFAM" id="SSF51445">
    <property type="entry name" value="(Trans)glycosidases"/>
    <property type="match status" value="1"/>
</dbReference>
<accession>A0ABN0X4Q5</accession>
<dbReference type="Gene3D" id="3.20.20.80">
    <property type="entry name" value="Glycosidases"/>
    <property type="match status" value="1"/>
</dbReference>
<dbReference type="Pfam" id="PF00150">
    <property type="entry name" value="Cellulase"/>
    <property type="match status" value="1"/>
</dbReference>
<evidence type="ECO:0000256" key="2">
    <source>
        <dbReference type="ARBA" id="ARBA00023295"/>
    </source>
</evidence>
<dbReference type="InterPro" id="IPR051923">
    <property type="entry name" value="Glycosyl_Hydrolase_39"/>
</dbReference>
<name>A0ABN0X4Q5_9ACTN</name>
<proteinExistence type="inferred from homology"/>
<feature type="domain" description="Glycoside hydrolase family 5" evidence="6">
    <location>
        <begin position="66"/>
        <end position="195"/>
    </location>
</feature>
<dbReference type="InterPro" id="IPR017853">
    <property type="entry name" value="GH"/>
</dbReference>
<evidence type="ECO:0000256" key="5">
    <source>
        <dbReference type="SAM" id="SignalP"/>
    </source>
</evidence>
<evidence type="ECO:0000256" key="3">
    <source>
        <dbReference type="RuleBase" id="RU361153"/>
    </source>
</evidence>
<reference evidence="7 8" key="1">
    <citation type="journal article" date="2019" name="Int. J. Syst. Evol. Microbiol.">
        <title>The Global Catalogue of Microorganisms (GCM) 10K type strain sequencing project: providing services to taxonomists for standard genome sequencing and annotation.</title>
        <authorList>
            <consortium name="The Broad Institute Genomics Platform"/>
            <consortium name="The Broad Institute Genome Sequencing Center for Infectious Disease"/>
            <person name="Wu L."/>
            <person name="Ma J."/>
        </authorList>
    </citation>
    <scope>NUCLEOTIDE SEQUENCE [LARGE SCALE GENOMIC DNA]</scope>
    <source>
        <strain evidence="7 8">JCM 4565</strain>
    </source>
</reference>